<evidence type="ECO:0000313" key="2">
    <source>
        <dbReference type="Proteomes" id="UP001150266"/>
    </source>
</evidence>
<accession>A0A9W9A0S1</accession>
<dbReference type="EMBL" id="JAOTPV010000024">
    <property type="protein sequence ID" value="KAJ4470957.1"/>
    <property type="molecule type" value="Genomic_DNA"/>
</dbReference>
<gene>
    <name evidence="1" type="ORF">J3R30DRAFT_3408191</name>
</gene>
<sequence>MLLHPITDIFNQLHSSHCLKILMECTHVDFGHSIYGATFGAEEFKIWDLTAPIVLLLVGDISCFGHTSSATIIVTDYKDMAVFFPHLEPTFERISTTQPSLALRVLSTAYLLDALPSGIFIDVPRPDMEIDEDFVLPQGPPKDPLEPLLGDEEVFATHHRHSDFDRSTLVRYRARALQFFRWHEYVSQKFSKLVAHLNDTLTTKTNKVGQIVPDIRPIYPFDNSEIPSDTATQRESPLVTARVAKLFQRSNSFTLQLQVVVAEGSERGICTVYCVQLTSIDNVPMSVSPLCLKLFDDRFQPDKDDDDLIPRWFDTVVVAETYALNEAFAYDKLCPAQGSLIPWFYIDTLPDGTILYGLLIEYIEGWKLDPSDVRELTSDRQIKMVWVFTIRGIKLTTVLGTSSRLKVVVLQRVFWMWLTSLNATSTVNKRGDVGLDSELVWKHYGEPDDWDPIQAWIPTDPGSKRMRVVQGSRHVPLHFICLIVYPH</sequence>
<evidence type="ECO:0000313" key="1">
    <source>
        <dbReference type="EMBL" id="KAJ4470957.1"/>
    </source>
</evidence>
<dbReference type="AlphaFoldDB" id="A0A9W9A0S1"/>
<reference evidence="1" key="1">
    <citation type="submission" date="2022-08" db="EMBL/GenBank/DDBJ databases">
        <title>A Global Phylogenomic Analysis of the Shiitake Genus Lentinula.</title>
        <authorList>
            <consortium name="DOE Joint Genome Institute"/>
            <person name="Sierra-Patev S."/>
            <person name="Min B."/>
            <person name="Naranjo-Ortiz M."/>
            <person name="Looney B."/>
            <person name="Konkel Z."/>
            <person name="Slot J.C."/>
            <person name="Sakamoto Y."/>
            <person name="Steenwyk J.L."/>
            <person name="Rokas A."/>
            <person name="Carro J."/>
            <person name="Camarero S."/>
            <person name="Ferreira P."/>
            <person name="Molpeceres G."/>
            <person name="Ruiz-Duenas F.J."/>
            <person name="Serrano A."/>
            <person name="Henrissat B."/>
            <person name="Drula E."/>
            <person name="Hughes K.W."/>
            <person name="Mata J.L."/>
            <person name="Ishikawa N.K."/>
            <person name="Vargas-Isla R."/>
            <person name="Ushijima S."/>
            <person name="Smith C.A."/>
            <person name="Ahrendt S."/>
            <person name="Andreopoulos W."/>
            <person name="He G."/>
            <person name="Labutti K."/>
            <person name="Lipzen A."/>
            <person name="Ng V."/>
            <person name="Riley R."/>
            <person name="Sandor L."/>
            <person name="Barry K."/>
            <person name="Martinez A.T."/>
            <person name="Xiao Y."/>
            <person name="Gibbons J.G."/>
            <person name="Terashima K."/>
            <person name="Grigoriev I.V."/>
            <person name="Hibbett D.S."/>
        </authorList>
    </citation>
    <scope>NUCLEOTIDE SEQUENCE</scope>
    <source>
        <strain evidence="1">JLM2183</strain>
    </source>
</reference>
<keyword evidence="2" id="KW-1185">Reference proteome</keyword>
<organism evidence="1 2">
    <name type="scientific">Lentinula aciculospora</name>
    <dbReference type="NCBI Taxonomy" id="153920"/>
    <lineage>
        <taxon>Eukaryota</taxon>
        <taxon>Fungi</taxon>
        <taxon>Dikarya</taxon>
        <taxon>Basidiomycota</taxon>
        <taxon>Agaricomycotina</taxon>
        <taxon>Agaricomycetes</taxon>
        <taxon>Agaricomycetidae</taxon>
        <taxon>Agaricales</taxon>
        <taxon>Marasmiineae</taxon>
        <taxon>Omphalotaceae</taxon>
        <taxon>Lentinula</taxon>
    </lineage>
</organism>
<dbReference type="Proteomes" id="UP001150266">
    <property type="component" value="Unassembled WGS sequence"/>
</dbReference>
<protein>
    <submittedName>
        <fullName evidence="1">Uncharacterized protein</fullName>
    </submittedName>
</protein>
<comment type="caution">
    <text evidence="1">The sequence shown here is derived from an EMBL/GenBank/DDBJ whole genome shotgun (WGS) entry which is preliminary data.</text>
</comment>
<dbReference type="OrthoDB" id="3138711at2759"/>
<name>A0A9W9A0S1_9AGAR</name>
<proteinExistence type="predicted"/>